<dbReference type="Proteomes" id="UP000799428">
    <property type="component" value="Unassembled WGS sequence"/>
</dbReference>
<feature type="transmembrane region" description="Helical" evidence="1">
    <location>
        <begin position="33"/>
        <end position="52"/>
    </location>
</feature>
<sequence length="154" mass="17307">RQCPNLRTCWPGLGATFNPFTSSSRALTLRRTAFVATLSLRLVHNLLTAFFFSSSDLLSWGLPSALLSVLFFFFLAWNLHLVVDMEGSRTVLGRSWTRDAFDAALWGFVVVHVILLGMDFMAWGVLGGMPGYFIWACTDLTIFLTAWVACWDED</sequence>
<dbReference type="OrthoDB" id="3750908at2759"/>
<reference evidence="2" key="1">
    <citation type="journal article" date="2020" name="Stud. Mycol.">
        <title>101 Dothideomycetes genomes: a test case for predicting lifestyles and emergence of pathogens.</title>
        <authorList>
            <person name="Haridas S."/>
            <person name="Albert R."/>
            <person name="Binder M."/>
            <person name="Bloem J."/>
            <person name="Labutti K."/>
            <person name="Salamov A."/>
            <person name="Andreopoulos B."/>
            <person name="Baker S."/>
            <person name="Barry K."/>
            <person name="Bills G."/>
            <person name="Bluhm B."/>
            <person name="Cannon C."/>
            <person name="Castanera R."/>
            <person name="Culley D."/>
            <person name="Daum C."/>
            <person name="Ezra D."/>
            <person name="Gonzalez J."/>
            <person name="Henrissat B."/>
            <person name="Kuo A."/>
            <person name="Liang C."/>
            <person name="Lipzen A."/>
            <person name="Lutzoni F."/>
            <person name="Magnuson J."/>
            <person name="Mondo S."/>
            <person name="Nolan M."/>
            <person name="Ohm R."/>
            <person name="Pangilinan J."/>
            <person name="Park H.-J."/>
            <person name="Ramirez L."/>
            <person name="Alfaro M."/>
            <person name="Sun H."/>
            <person name="Tritt A."/>
            <person name="Yoshinaga Y."/>
            <person name="Zwiers L.-H."/>
            <person name="Turgeon B."/>
            <person name="Goodwin S."/>
            <person name="Spatafora J."/>
            <person name="Crous P."/>
            <person name="Grigoriev I."/>
        </authorList>
    </citation>
    <scope>NUCLEOTIDE SEQUENCE</scope>
    <source>
        <strain evidence="2">CBS 279.74</strain>
    </source>
</reference>
<protein>
    <submittedName>
        <fullName evidence="2">Uncharacterized protein</fullName>
    </submittedName>
</protein>
<dbReference type="AlphaFoldDB" id="A0A6G1JSD0"/>
<name>A0A6G1JSD0_9PLEO</name>
<gene>
    <name evidence="2" type="ORF">K504DRAFT_354261</name>
</gene>
<organism evidence="2 3">
    <name type="scientific">Pleomassaria siparia CBS 279.74</name>
    <dbReference type="NCBI Taxonomy" id="1314801"/>
    <lineage>
        <taxon>Eukaryota</taxon>
        <taxon>Fungi</taxon>
        <taxon>Dikarya</taxon>
        <taxon>Ascomycota</taxon>
        <taxon>Pezizomycotina</taxon>
        <taxon>Dothideomycetes</taxon>
        <taxon>Pleosporomycetidae</taxon>
        <taxon>Pleosporales</taxon>
        <taxon>Pleomassariaceae</taxon>
        <taxon>Pleomassaria</taxon>
    </lineage>
</organism>
<keyword evidence="1" id="KW-1133">Transmembrane helix</keyword>
<feature type="transmembrane region" description="Helical" evidence="1">
    <location>
        <begin position="104"/>
        <end position="126"/>
    </location>
</feature>
<keyword evidence="1" id="KW-0812">Transmembrane</keyword>
<keyword evidence="3" id="KW-1185">Reference proteome</keyword>
<dbReference type="EMBL" id="MU005787">
    <property type="protein sequence ID" value="KAF2703410.1"/>
    <property type="molecule type" value="Genomic_DNA"/>
</dbReference>
<proteinExistence type="predicted"/>
<evidence type="ECO:0000313" key="3">
    <source>
        <dbReference type="Proteomes" id="UP000799428"/>
    </source>
</evidence>
<feature type="non-terminal residue" evidence="2">
    <location>
        <position position="154"/>
    </location>
</feature>
<keyword evidence="1" id="KW-0472">Membrane</keyword>
<feature type="transmembrane region" description="Helical" evidence="1">
    <location>
        <begin position="132"/>
        <end position="151"/>
    </location>
</feature>
<evidence type="ECO:0000313" key="2">
    <source>
        <dbReference type="EMBL" id="KAF2703410.1"/>
    </source>
</evidence>
<accession>A0A6G1JSD0</accession>
<feature type="non-terminal residue" evidence="2">
    <location>
        <position position="1"/>
    </location>
</feature>
<feature type="transmembrane region" description="Helical" evidence="1">
    <location>
        <begin position="64"/>
        <end position="83"/>
    </location>
</feature>
<evidence type="ECO:0000256" key="1">
    <source>
        <dbReference type="SAM" id="Phobius"/>
    </source>
</evidence>